<dbReference type="Proteomes" id="UP001595476">
    <property type="component" value="Unassembled WGS sequence"/>
</dbReference>
<feature type="domain" description="AMP-dependent synthetase/ligase" evidence="4">
    <location>
        <begin position="22"/>
        <end position="275"/>
    </location>
</feature>
<keyword evidence="7" id="KW-1185">Reference proteome</keyword>
<evidence type="ECO:0000256" key="2">
    <source>
        <dbReference type="ARBA" id="ARBA00022598"/>
    </source>
</evidence>
<organism evidence="6 7">
    <name type="scientific">Litoribrevibacter euphylliae</name>
    <dbReference type="NCBI Taxonomy" id="1834034"/>
    <lineage>
        <taxon>Bacteria</taxon>
        <taxon>Pseudomonadati</taxon>
        <taxon>Pseudomonadota</taxon>
        <taxon>Gammaproteobacteria</taxon>
        <taxon>Oceanospirillales</taxon>
        <taxon>Oceanospirillaceae</taxon>
        <taxon>Litoribrevibacter</taxon>
    </lineage>
</organism>
<proteinExistence type="inferred from homology"/>
<dbReference type="Pfam" id="PF00501">
    <property type="entry name" value="AMP-binding"/>
    <property type="match status" value="1"/>
</dbReference>
<evidence type="ECO:0000313" key="6">
    <source>
        <dbReference type="EMBL" id="MFC3152742.1"/>
    </source>
</evidence>
<comment type="similarity">
    <text evidence="1">Belongs to the ATP-dependent AMP-binding enzyme family.</text>
</comment>
<accession>A0ABV7HN33</accession>
<evidence type="ECO:0000256" key="3">
    <source>
        <dbReference type="SAM" id="MobiDB-lite"/>
    </source>
</evidence>
<keyword evidence="2" id="KW-0436">Ligase</keyword>
<evidence type="ECO:0000259" key="5">
    <source>
        <dbReference type="Pfam" id="PF13193"/>
    </source>
</evidence>
<reference evidence="7" key="1">
    <citation type="journal article" date="2019" name="Int. J. Syst. Evol. Microbiol.">
        <title>The Global Catalogue of Microorganisms (GCM) 10K type strain sequencing project: providing services to taxonomists for standard genome sequencing and annotation.</title>
        <authorList>
            <consortium name="The Broad Institute Genomics Platform"/>
            <consortium name="The Broad Institute Genome Sequencing Center for Infectious Disease"/>
            <person name="Wu L."/>
            <person name="Ma J."/>
        </authorList>
    </citation>
    <scope>NUCLEOTIDE SEQUENCE [LARGE SCALE GENOMIC DNA]</scope>
    <source>
        <strain evidence="7">KCTC 52438</strain>
    </source>
</reference>
<evidence type="ECO:0000313" key="7">
    <source>
        <dbReference type="Proteomes" id="UP001595476"/>
    </source>
</evidence>
<feature type="compositionally biased region" description="Basic and acidic residues" evidence="3">
    <location>
        <begin position="427"/>
        <end position="447"/>
    </location>
</feature>
<dbReference type="SUPFAM" id="SSF56801">
    <property type="entry name" value="Acetyl-CoA synthetase-like"/>
    <property type="match status" value="1"/>
</dbReference>
<dbReference type="Gene3D" id="3.30.300.30">
    <property type="match status" value="1"/>
</dbReference>
<dbReference type="PROSITE" id="PS00455">
    <property type="entry name" value="AMP_BINDING"/>
    <property type="match status" value="1"/>
</dbReference>
<evidence type="ECO:0000256" key="1">
    <source>
        <dbReference type="ARBA" id="ARBA00006432"/>
    </source>
</evidence>
<dbReference type="InterPro" id="IPR000873">
    <property type="entry name" value="AMP-dep_synth/lig_dom"/>
</dbReference>
<dbReference type="PANTHER" id="PTHR43201:SF5">
    <property type="entry name" value="MEDIUM-CHAIN ACYL-COA LIGASE ACSF2, MITOCHONDRIAL"/>
    <property type="match status" value="1"/>
</dbReference>
<feature type="region of interest" description="Disordered" evidence="3">
    <location>
        <begin position="424"/>
        <end position="455"/>
    </location>
</feature>
<dbReference type="PANTHER" id="PTHR43201">
    <property type="entry name" value="ACYL-COA SYNTHETASE"/>
    <property type="match status" value="1"/>
</dbReference>
<dbReference type="EMBL" id="JBHRSZ010000007">
    <property type="protein sequence ID" value="MFC3152742.1"/>
    <property type="molecule type" value="Genomic_DNA"/>
</dbReference>
<comment type="caution">
    <text evidence="6">The sequence shown here is derived from an EMBL/GenBank/DDBJ whole genome shotgun (WGS) entry which is preliminary data.</text>
</comment>
<dbReference type="Pfam" id="PF13193">
    <property type="entry name" value="AMP-binding_C"/>
    <property type="match status" value="1"/>
</dbReference>
<feature type="domain" description="AMP-binding enzyme C-terminal" evidence="5">
    <location>
        <begin position="336"/>
        <end position="409"/>
    </location>
</feature>
<dbReference type="InterPro" id="IPR020845">
    <property type="entry name" value="AMP-binding_CS"/>
</dbReference>
<sequence>MFFINDDFFDQTYVTTQHQSFEALHLKASSRIAVCLEDNAQWLALCLYLKSINASVMPIHPAMPKDTALRMAKKAGCHTLFFHSLNPSEAIAIETGSVHHEENQPGVLIQMSSGTTGEPKCIDRSWASIDREIESYLSVFTLPNEMTPLIACPVTHSYGLICGVLVALARGKTPKVITNINPKYLVKTIQAADKPLLYTSPTMLQGVLRLLPKEQKLHAAMSSGTILPKHTFDQFSPRIEHFFQQYGCSEAGCIAINQRMTSAIEVGTPLPHLTVTAGANSDQPAEVVVTTEAGHQIHTNDLGYLNEQDDGQNMLSFVSRLDDTIIVAGLNVYPQEVEDIVLTNPEIQDAVIFKVEDKYAGQRVGLQFTAQQHLEPSELRAWCQANLASFQIPQYFDQVEQIERLANGKVNRKHIARVFQEAQAQKAEARAKQPPKPELKQEPKQELKQTATQPA</sequence>
<dbReference type="InterPro" id="IPR045851">
    <property type="entry name" value="AMP-bd_C_sf"/>
</dbReference>
<dbReference type="RefSeq" id="WP_386722667.1">
    <property type="nucleotide sequence ID" value="NZ_JBHRSZ010000007.1"/>
</dbReference>
<dbReference type="InterPro" id="IPR042099">
    <property type="entry name" value="ANL_N_sf"/>
</dbReference>
<dbReference type="NCBIfam" id="NF006167">
    <property type="entry name" value="PRK08308.1"/>
    <property type="match status" value="1"/>
</dbReference>
<dbReference type="InterPro" id="IPR025110">
    <property type="entry name" value="AMP-bd_C"/>
</dbReference>
<protein>
    <submittedName>
        <fullName evidence="6">AMP-binding protein</fullName>
    </submittedName>
</protein>
<dbReference type="Gene3D" id="3.40.50.12780">
    <property type="entry name" value="N-terminal domain of ligase-like"/>
    <property type="match status" value="1"/>
</dbReference>
<evidence type="ECO:0000259" key="4">
    <source>
        <dbReference type="Pfam" id="PF00501"/>
    </source>
</evidence>
<name>A0ABV7HN33_9GAMM</name>
<gene>
    <name evidence="6" type="ORF">ACFOEK_17020</name>
</gene>